<dbReference type="PRINTS" id="PR00081">
    <property type="entry name" value="GDHRDH"/>
</dbReference>
<dbReference type="PANTHER" id="PTHR42901:SF1">
    <property type="entry name" value="ALCOHOL DEHYDROGENASE"/>
    <property type="match status" value="1"/>
</dbReference>
<dbReference type="Gene3D" id="3.40.50.720">
    <property type="entry name" value="NAD(P)-binding Rossmann-like Domain"/>
    <property type="match status" value="1"/>
</dbReference>
<dbReference type="OrthoDB" id="1933717at2759"/>
<dbReference type="Proteomes" id="UP000244855">
    <property type="component" value="Unassembled WGS sequence"/>
</dbReference>
<gene>
    <name evidence="3" type="ORF">DM02DRAFT_716203</name>
</gene>
<evidence type="ECO:0000256" key="1">
    <source>
        <dbReference type="ARBA" id="ARBA00006484"/>
    </source>
</evidence>
<sequence length="299" mass="32599">MARPIFAATKKYHHSSYPSISPSRPELSLKGKNVIITGAGSGMGVDTALHFAEAGASNIALLGRRPQLLLDTKALINKQYPSVNVFTYPTDITSSSQVEAAFSTFVSETNNSKINVLVSNAASIGPRDPIGHPNASVDAFLSSVNENLSAATYLADSFLRYAAPDAVVVNVSSANAYLSMAPIYSAYAVAKAAIIRMWDTVLVSNPKLFVYHTQPGAVDTDMNREYRAGAPKNESFSDDASLPAAFNVWLASEEARFLNGRFVWANWDVDELKERKEEIQKSDEFKFSNVGWMRYPPGE</sequence>
<comment type="similarity">
    <text evidence="1">Belongs to the short-chain dehydrogenases/reductases (SDR) family.</text>
</comment>
<dbReference type="PANTHER" id="PTHR42901">
    <property type="entry name" value="ALCOHOL DEHYDROGENASE"/>
    <property type="match status" value="1"/>
</dbReference>
<protein>
    <submittedName>
        <fullName evidence="3">NAD(P)-binding protein</fullName>
    </submittedName>
</protein>
<dbReference type="STRING" id="97972.A0A2V1E2M1"/>
<dbReference type="EMBL" id="KZ805320">
    <property type="protein sequence ID" value="PVI04566.1"/>
    <property type="molecule type" value="Genomic_DNA"/>
</dbReference>
<accession>A0A2V1E2M1</accession>
<organism evidence="3 4">
    <name type="scientific">Periconia macrospinosa</name>
    <dbReference type="NCBI Taxonomy" id="97972"/>
    <lineage>
        <taxon>Eukaryota</taxon>
        <taxon>Fungi</taxon>
        <taxon>Dikarya</taxon>
        <taxon>Ascomycota</taxon>
        <taxon>Pezizomycotina</taxon>
        <taxon>Dothideomycetes</taxon>
        <taxon>Pleosporomycetidae</taxon>
        <taxon>Pleosporales</taxon>
        <taxon>Massarineae</taxon>
        <taxon>Periconiaceae</taxon>
        <taxon>Periconia</taxon>
    </lineage>
</organism>
<evidence type="ECO:0000313" key="4">
    <source>
        <dbReference type="Proteomes" id="UP000244855"/>
    </source>
</evidence>
<name>A0A2V1E2M1_9PLEO</name>
<keyword evidence="4" id="KW-1185">Reference proteome</keyword>
<dbReference type="Pfam" id="PF00106">
    <property type="entry name" value="adh_short"/>
    <property type="match status" value="1"/>
</dbReference>
<dbReference type="GO" id="GO:0016491">
    <property type="term" value="F:oxidoreductase activity"/>
    <property type="evidence" value="ECO:0007669"/>
    <property type="project" value="UniProtKB-KW"/>
</dbReference>
<dbReference type="InterPro" id="IPR036291">
    <property type="entry name" value="NAD(P)-bd_dom_sf"/>
</dbReference>
<reference evidence="3 4" key="1">
    <citation type="journal article" date="2018" name="Sci. Rep.">
        <title>Comparative genomics provides insights into the lifestyle and reveals functional heterogeneity of dark septate endophytic fungi.</title>
        <authorList>
            <person name="Knapp D.G."/>
            <person name="Nemeth J.B."/>
            <person name="Barry K."/>
            <person name="Hainaut M."/>
            <person name="Henrissat B."/>
            <person name="Johnson J."/>
            <person name="Kuo A."/>
            <person name="Lim J.H.P."/>
            <person name="Lipzen A."/>
            <person name="Nolan M."/>
            <person name="Ohm R.A."/>
            <person name="Tamas L."/>
            <person name="Grigoriev I.V."/>
            <person name="Spatafora J.W."/>
            <person name="Nagy L.G."/>
            <person name="Kovacs G.M."/>
        </authorList>
    </citation>
    <scope>NUCLEOTIDE SEQUENCE [LARGE SCALE GENOMIC DNA]</scope>
    <source>
        <strain evidence="3 4">DSE2036</strain>
    </source>
</reference>
<dbReference type="InterPro" id="IPR002347">
    <property type="entry name" value="SDR_fam"/>
</dbReference>
<proteinExistence type="inferred from homology"/>
<dbReference type="CDD" id="cd05233">
    <property type="entry name" value="SDR_c"/>
    <property type="match status" value="1"/>
</dbReference>
<evidence type="ECO:0000313" key="3">
    <source>
        <dbReference type="EMBL" id="PVI04566.1"/>
    </source>
</evidence>
<keyword evidence="2" id="KW-0560">Oxidoreductase</keyword>
<dbReference type="AlphaFoldDB" id="A0A2V1E2M1"/>
<evidence type="ECO:0000256" key="2">
    <source>
        <dbReference type="ARBA" id="ARBA00023002"/>
    </source>
</evidence>
<dbReference type="SUPFAM" id="SSF51735">
    <property type="entry name" value="NAD(P)-binding Rossmann-fold domains"/>
    <property type="match status" value="1"/>
</dbReference>